<dbReference type="Proteomes" id="UP000679779">
    <property type="component" value="Unassembled WGS sequence"/>
</dbReference>
<dbReference type="GO" id="GO:0006508">
    <property type="term" value="P:proteolysis"/>
    <property type="evidence" value="ECO:0007669"/>
    <property type="project" value="InterPro"/>
</dbReference>
<dbReference type="Pfam" id="PF02073">
    <property type="entry name" value="Peptidase_M29"/>
    <property type="match status" value="1"/>
</dbReference>
<protein>
    <submittedName>
        <fullName evidence="1">Uncharacterized protein</fullName>
    </submittedName>
</protein>
<evidence type="ECO:0000313" key="2">
    <source>
        <dbReference type="Proteomes" id="UP000679779"/>
    </source>
</evidence>
<dbReference type="AlphaFoldDB" id="A0A919XJK8"/>
<accession>A0A919XJK8</accession>
<proteinExistence type="predicted"/>
<dbReference type="EMBL" id="BORQ01000003">
    <property type="protein sequence ID" value="GIO31670.1"/>
    <property type="molecule type" value="Genomic_DNA"/>
</dbReference>
<dbReference type="InterPro" id="IPR000787">
    <property type="entry name" value="Peptidase_M29"/>
</dbReference>
<organism evidence="1 2">
    <name type="scientific">Paenibacillus albilobatus</name>
    <dbReference type="NCBI Taxonomy" id="2716884"/>
    <lineage>
        <taxon>Bacteria</taxon>
        <taxon>Bacillati</taxon>
        <taxon>Bacillota</taxon>
        <taxon>Bacilli</taxon>
        <taxon>Bacillales</taxon>
        <taxon>Paenibacillaceae</taxon>
        <taxon>Paenibacillus</taxon>
    </lineage>
</organism>
<comment type="caution">
    <text evidence="1">The sequence shown here is derived from an EMBL/GenBank/DDBJ whole genome shotgun (WGS) entry which is preliminary data.</text>
</comment>
<name>A0A919XJK8_9BACL</name>
<dbReference type="SUPFAM" id="SSF144052">
    <property type="entry name" value="Thermophilic metalloprotease-like"/>
    <property type="match status" value="1"/>
</dbReference>
<evidence type="ECO:0000313" key="1">
    <source>
        <dbReference type="EMBL" id="GIO31670.1"/>
    </source>
</evidence>
<reference evidence="1" key="1">
    <citation type="submission" date="2021-03" db="EMBL/GenBank/DDBJ databases">
        <title>Antimicrobial resistance genes in bacteria isolated from Japanese honey, and their potential for conferring macrolide and lincosamide resistance in the American foulbrood pathogen Paenibacillus larvae.</title>
        <authorList>
            <person name="Okamoto M."/>
            <person name="Kumagai M."/>
            <person name="Kanamori H."/>
            <person name="Takamatsu D."/>
        </authorList>
    </citation>
    <scope>NUCLEOTIDE SEQUENCE</scope>
    <source>
        <strain evidence="1">J2TS6</strain>
    </source>
</reference>
<sequence>MQVVWQDEVTARLRFDEAEEASFDYYPKWIASSMEQLAESDGAVLLLDGENPNLYDSVDPAKLAASRRAAAAARQTYLGYVRSNKLVHRQCANPGLGGCGVSRIGGRKPGTGLVGSDIFDEPN</sequence>
<dbReference type="InterPro" id="IPR035097">
    <property type="entry name" value="M29_N-terminal"/>
</dbReference>
<keyword evidence="2" id="KW-1185">Reference proteome</keyword>
<gene>
    <name evidence="1" type="ORF">J2TS6_28110</name>
</gene>
<dbReference type="Gene3D" id="3.40.1830.10">
    <property type="entry name" value="Thermophilic metalloprotease (M29)"/>
    <property type="match status" value="1"/>
</dbReference>
<dbReference type="GO" id="GO:0004177">
    <property type="term" value="F:aminopeptidase activity"/>
    <property type="evidence" value="ECO:0007669"/>
    <property type="project" value="InterPro"/>
</dbReference>